<organism evidence="2 3">
    <name type="scientific">candidate division WOR-3 bacterium RBG_13_43_14</name>
    <dbReference type="NCBI Taxonomy" id="1802590"/>
    <lineage>
        <taxon>Bacteria</taxon>
        <taxon>Bacteria division WOR-3</taxon>
    </lineage>
</organism>
<evidence type="ECO:0000313" key="2">
    <source>
        <dbReference type="EMBL" id="OGC42702.1"/>
    </source>
</evidence>
<gene>
    <name evidence="2" type="ORF">A2Y85_06350</name>
</gene>
<sequence>MTLYNRIVSFLIISKTLILYAQVPDTVWTKTFDNNPFDRASSVLQTLDGGYIIFGETGTIEPTSTDAYIIKTDHLGDTLWTRIYDIDSVDCLSDGNQTFDGGYIGAGHISGQQNTSIFLMKTDQLGETLWTKIISEECICYSVIQASDSGYVLVGEWLALYPGLCLMKTDSDGNSIWDKRYDGTNDDFGWQVCQTSDGGYYVLGSTASFGSGSYDIWLLRTDADGDTLWTRTYGGTSIEYGGGLDITADGGCIIVGCTYSFGSGGGDIWLLRINNVGDTLWTKLFGGSSYDIGLCVRRTYEGGYIMTGLTESFGVDSSALWIIKTDANGTLLWGKLYDRPHIDYGNCVRQTSDSGYIVVGHTFPASLTNDIWLLKFATDTCAIFEEKLYIPMKRIHATIINESLLIPATSQFKIYDITGRMIEPDKITTGIYLLETEKQKTIKIIIIK</sequence>
<name>A0A1F4UCQ8_UNCW3</name>
<protein>
    <recommendedName>
        <fullName evidence="4">Secretion system C-terminal sorting domain-containing protein</fullName>
    </recommendedName>
</protein>
<evidence type="ECO:0000313" key="3">
    <source>
        <dbReference type="Proteomes" id="UP000177025"/>
    </source>
</evidence>
<proteinExistence type="predicted"/>
<dbReference type="EMBL" id="MEUM01000053">
    <property type="protein sequence ID" value="OGC42702.1"/>
    <property type="molecule type" value="Genomic_DNA"/>
</dbReference>
<accession>A0A1F4UCQ8</accession>
<dbReference type="Proteomes" id="UP000177025">
    <property type="component" value="Unassembled WGS sequence"/>
</dbReference>
<evidence type="ECO:0008006" key="4">
    <source>
        <dbReference type="Google" id="ProtNLM"/>
    </source>
</evidence>
<comment type="caution">
    <text evidence="2">The sequence shown here is derived from an EMBL/GenBank/DDBJ whole genome shotgun (WGS) entry which is preliminary data.</text>
</comment>
<evidence type="ECO:0000256" key="1">
    <source>
        <dbReference type="SAM" id="SignalP"/>
    </source>
</evidence>
<reference evidence="2 3" key="1">
    <citation type="journal article" date="2016" name="Nat. Commun.">
        <title>Thousands of microbial genomes shed light on interconnected biogeochemical processes in an aquifer system.</title>
        <authorList>
            <person name="Anantharaman K."/>
            <person name="Brown C.T."/>
            <person name="Hug L.A."/>
            <person name="Sharon I."/>
            <person name="Castelle C.J."/>
            <person name="Probst A.J."/>
            <person name="Thomas B.C."/>
            <person name="Singh A."/>
            <person name="Wilkins M.J."/>
            <person name="Karaoz U."/>
            <person name="Brodie E.L."/>
            <person name="Williams K.H."/>
            <person name="Hubbard S.S."/>
            <person name="Banfield J.F."/>
        </authorList>
    </citation>
    <scope>NUCLEOTIDE SEQUENCE [LARGE SCALE GENOMIC DNA]</scope>
</reference>
<dbReference type="PANTHER" id="PTHR42754">
    <property type="entry name" value="ENDOGLUCANASE"/>
    <property type="match status" value="1"/>
</dbReference>
<keyword evidence="1" id="KW-0732">Signal</keyword>
<dbReference type="PANTHER" id="PTHR42754:SF1">
    <property type="entry name" value="LIPOPROTEIN"/>
    <property type="match status" value="1"/>
</dbReference>
<feature type="chain" id="PRO_5009514858" description="Secretion system C-terminal sorting domain-containing protein" evidence="1">
    <location>
        <begin position="22"/>
        <end position="448"/>
    </location>
</feature>
<dbReference type="AlphaFoldDB" id="A0A1F4UCQ8"/>
<feature type="signal peptide" evidence="1">
    <location>
        <begin position="1"/>
        <end position="21"/>
    </location>
</feature>